<dbReference type="PANTHER" id="PTHR48098:SF6">
    <property type="entry name" value="FERRI-BACILLIBACTIN ESTERASE BESA"/>
    <property type="match status" value="1"/>
</dbReference>
<dbReference type="EMBL" id="SHBO01000016">
    <property type="protein sequence ID" value="RZO07113.1"/>
    <property type="molecule type" value="Genomic_DNA"/>
</dbReference>
<sequence length="324" mass="37869">MKFHWSINLYSKLVKSIFIISCGLSLYSHSVDITFGSIEVIEFNSDVIGAREIALYQPHSIEINSQTRFIIFQDGQMLFDASRSWNKQEWRLDETFLELNNENIRPNMVIIGVKSANKSGKEFFDNTDRYLEYFPKQAVEYMDAGFVRFGYNRMANKPRYQYLDFVVKELIPFLEIRYDTTLNRQNLGIMGASMGALAALNAILEYPDLFGFAGCFSTHWVGIKPLEYLTLMFRKNIKGDQKTIDALVEYVRDMIPNLDSHQLYFDRGTAGLDKSYRDPQIRIDAILEKSSIDFESLVFEGEDHQEKFWAKRFKAWLVKMQERM</sequence>
<protein>
    <recommendedName>
        <fullName evidence="3">Esterase</fullName>
    </recommendedName>
</protein>
<dbReference type="Pfam" id="PF00756">
    <property type="entry name" value="Esterase"/>
    <property type="match status" value="1"/>
</dbReference>
<proteinExistence type="predicted"/>
<dbReference type="AlphaFoldDB" id="A0A520LMH5"/>
<evidence type="ECO:0000313" key="1">
    <source>
        <dbReference type="EMBL" id="RZO07113.1"/>
    </source>
</evidence>
<gene>
    <name evidence="1" type="ORF">EVB02_01895</name>
</gene>
<dbReference type="PANTHER" id="PTHR48098">
    <property type="entry name" value="ENTEROCHELIN ESTERASE-RELATED"/>
    <property type="match status" value="1"/>
</dbReference>
<dbReference type="Proteomes" id="UP000318148">
    <property type="component" value="Unassembled WGS sequence"/>
</dbReference>
<organism evidence="1 2">
    <name type="scientific">SAR92 clade bacterium</name>
    <dbReference type="NCBI Taxonomy" id="2315479"/>
    <lineage>
        <taxon>Bacteria</taxon>
        <taxon>Pseudomonadati</taxon>
        <taxon>Pseudomonadota</taxon>
        <taxon>Gammaproteobacteria</taxon>
        <taxon>Cellvibrionales</taxon>
        <taxon>Porticoccaceae</taxon>
        <taxon>SAR92 clade</taxon>
    </lineage>
</organism>
<dbReference type="InterPro" id="IPR050583">
    <property type="entry name" value="Mycobacterial_A85_antigen"/>
</dbReference>
<dbReference type="Gene3D" id="3.40.50.1820">
    <property type="entry name" value="alpha/beta hydrolase"/>
    <property type="match status" value="1"/>
</dbReference>
<accession>A0A520LMH5</accession>
<dbReference type="SUPFAM" id="SSF53474">
    <property type="entry name" value="alpha/beta-Hydrolases"/>
    <property type="match status" value="1"/>
</dbReference>
<evidence type="ECO:0000313" key="2">
    <source>
        <dbReference type="Proteomes" id="UP000318148"/>
    </source>
</evidence>
<comment type="caution">
    <text evidence="1">The sequence shown here is derived from an EMBL/GenBank/DDBJ whole genome shotgun (WGS) entry which is preliminary data.</text>
</comment>
<reference evidence="1 2" key="1">
    <citation type="submission" date="2019-02" db="EMBL/GenBank/DDBJ databases">
        <title>Prokaryotic population dynamics and viral predation in marine succession experiment using metagenomics: the confinement effect.</title>
        <authorList>
            <person name="Haro-Moreno J.M."/>
            <person name="Rodriguez-Valera F."/>
            <person name="Lopez-Perez M."/>
        </authorList>
    </citation>
    <scope>NUCLEOTIDE SEQUENCE [LARGE SCALE GENOMIC DNA]</scope>
    <source>
        <strain evidence="1">MED-G169</strain>
    </source>
</reference>
<dbReference type="InterPro" id="IPR029058">
    <property type="entry name" value="AB_hydrolase_fold"/>
</dbReference>
<name>A0A520LMH5_9GAMM</name>
<evidence type="ECO:0008006" key="3">
    <source>
        <dbReference type="Google" id="ProtNLM"/>
    </source>
</evidence>
<dbReference type="InterPro" id="IPR000801">
    <property type="entry name" value="Esterase-like"/>
</dbReference>